<dbReference type="Pfam" id="PF00050">
    <property type="entry name" value="Kazal_1"/>
    <property type="match status" value="1"/>
</dbReference>
<dbReference type="AlphaFoldDB" id="A0A7M7NW08"/>
<dbReference type="InterPro" id="IPR036058">
    <property type="entry name" value="Kazal_dom_sf"/>
</dbReference>
<dbReference type="Gene3D" id="3.30.60.30">
    <property type="match status" value="1"/>
</dbReference>
<dbReference type="PROSITE" id="PS51465">
    <property type="entry name" value="KAZAL_2"/>
    <property type="match status" value="1"/>
</dbReference>
<keyword evidence="5" id="KW-1185">Reference proteome</keyword>
<dbReference type="SUPFAM" id="SSF100895">
    <property type="entry name" value="Kazal-type serine protease inhibitors"/>
    <property type="match status" value="1"/>
</dbReference>
<dbReference type="OMA" id="CVENENM"/>
<evidence type="ECO:0000256" key="1">
    <source>
        <dbReference type="SAM" id="MobiDB-lite"/>
    </source>
</evidence>
<proteinExistence type="predicted"/>
<dbReference type="SUPFAM" id="SSF57256">
    <property type="entry name" value="Elafin-like"/>
    <property type="match status" value="1"/>
</dbReference>
<dbReference type="GeneID" id="115924273"/>
<dbReference type="SMART" id="SM00217">
    <property type="entry name" value="WAP"/>
    <property type="match status" value="1"/>
</dbReference>
<reference evidence="4" key="2">
    <citation type="submission" date="2021-01" db="UniProtKB">
        <authorList>
            <consortium name="EnsemblMetazoa"/>
        </authorList>
    </citation>
    <scope>IDENTIFICATION</scope>
</reference>
<dbReference type="SMART" id="SM00280">
    <property type="entry name" value="KAZAL"/>
    <property type="match status" value="1"/>
</dbReference>
<feature type="domain" description="Kazal-like" evidence="3">
    <location>
        <begin position="206"/>
        <end position="263"/>
    </location>
</feature>
<evidence type="ECO:0008006" key="6">
    <source>
        <dbReference type="Google" id="ProtNLM"/>
    </source>
</evidence>
<feature type="compositionally biased region" description="Polar residues" evidence="1">
    <location>
        <begin position="176"/>
        <end position="186"/>
    </location>
</feature>
<feature type="domain" description="WAP" evidence="2">
    <location>
        <begin position="45"/>
        <end position="101"/>
    </location>
</feature>
<evidence type="ECO:0000259" key="3">
    <source>
        <dbReference type="PROSITE" id="PS51465"/>
    </source>
</evidence>
<dbReference type="EnsemblMetazoa" id="XM_030986380">
    <property type="protein sequence ID" value="XP_030842240"/>
    <property type="gene ID" value="LOC115924273"/>
</dbReference>
<feature type="region of interest" description="Disordered" evidence="1">
    <location>
        <begin position="160"/>
        <end position="210"/>
    </location>
</feature>
<dbReference type="PROSITE" id="PS51390">
    <property type="entry name" value="WAP"/>
    <property type="match status" value="1"/>
</dbReference>
<feature type="compositionally biased region" description="Low complexity" evidence="1">
    <location>
        <begin position="107"/>
        <end position="129"/>
    </location>
</feature>
<dbReference type="RefSeq" id="XP_030842240.1">
    <property type="nucleotide sequence ID" value="XM_030986380.1"/>
</dbReference>
<dbReference type="GO" id="GO:0030414">
    <property type="term" value="F:peptidase inhibitor activity"/>
    <property type="evidence" value="ECO:0007669"/>
    <property type="project" value="InterPro"/>
</dbReference>
<evidence type="ECO:0000313" key="4">
    <source>
        <dbReference type="EnsemblMetazoa" id="XP_030842240"/>
    </source>
</evidence>
<dbReference type="Proteomes" id="UP000007110">
    <property type="component" value="Unassembled WGS sequence"/>
</dbReference>
<dbReference type="OrthoDB" id="126772at2759"/>
<dbReference type="InterPro" id="IPR036645">
    <property type="entry name" value="Elafin-like_sf"/>
</dbReference>
<feature type="compositionally biased region" description="Acidic residues" evidence="1">
    <location>
        <begin position="160"/>
        <end position="170"/>
    </location>
</feature>
<dbReference type="GO" id="GO:0005576">
    <property type="term" value="C:extracellular region"/>
    <property type="evidence" value="ECO:0007669"/>
    <property type="project" value="InterPro"/>
</dbReference>
<evidence type="ECO:0000313" key="5">
    <source>
        <dbReference type="Proteomes" id="UP000007110"/>
    </source>
</evidence>
<sequence>MTRCSGRRKCSNTSDCSGLSTLRVRYECVCTERCGQVCQATPVVPHTRPGRCPTPTNVYDFWPFCRFGGLRTDCIHDAHCVENENMKCCQSTCGKECMPAASDVAPSTTTTTKTNSSSGSSIALTSSSVSDEELEVDFNNTTDVTTDITTNFVMTQEPLVDDSDEEDGDHEDVNQDDQSIRNSKSQRSSRETSRCKTGLRQRNKQGGGLRRCGNSINHPCYANGLHPLCGINGVSYANECYLLREQDRMGVHIGVRHRGYCPEEEEEGRSDALEDGLSKRNQQNGAHGCGIYTSCDSTEPRQLQRNDHNFIESIPEHGHFRAE</sequence>
<organism evidence="4 5">
    <name type="scientific">Strongylocentrotus purpuratus</name>
    <name type="common">Purple sea urchin</name>
    <dbReference type="NCBI Taxonomy" id="7668"/>
    <lineage>
        <taxon>Eukaryota</taxon>
        <taxon>Metazoa</taxon>
        <taxon>Echinodermata</taxon>
        <taxon>Eleutherozoa</taxon>
        <taxon>Echinozoa</taxon>
        <taxon>Echinoidea</taxon>
        <taxon>Euechinoidea</taxon>
        <taxon>Echinacea</taxon>
        <taxon>Camarodonta</taxon>
        <taxon>Echinidea</taxon>
        <taxon>Strongylocentrotidae</taxon>
        <taxon>Strongylocentrotus</taxon>
    </lineage>
</organism>
<name>A0A7M7NW08_STRPU</name>
<dbReference type="KEGG" id="spu:115924273"/>
<dbReference type="Pfam" id="PF00095">
    <property type="entry name" value="WAP"/>
    <property type="match status" value="1"/>
</dbReference>
<dbReference type="InterPro" id="IPR002350">
    <property type="entry name" value="Kazal_dom"/>
</dbReference>
<dbReference type="InterPro" id="IPR008197">
    <property type="entry name" value="WAP_dom"/>
</dbReference>
<dbReference type="InParanoid" id="A0A7M7NW08"/>
<evidence type="ECO:0000259" key="2">
    <source>
        <dbReference type="PROSITE" id="PS51390"/>
    </source>
</evidence>
<dbReference type="Gene3D" id="4.10.75.10">
    <property type="entry name" value="Elafin-like"/>
    <property type="match status" value="1"/>
</dbReference>
<dbReference type="CDD" id="cd00104">
    <property type="entry name" value="KAZAL_FS"/>
    <property type="match status" value="1"/>
</dbReference>
<feature type="region of interest" description="Disordered" evidence="1">
    <location>
        <begin position="104"/>
        <end position="132"/>
    </location>
</feature>
<accession>A0A7M7NW08</accession>
<protein>
    <recommendedName>
        <fullName evidence="6">Kazal-like domain-containing protein</fullName>
    </recommendedName>
</protein>
<reference evidence="5" key="1">
    <citation type="submission" date="2015-02" db="EMBL/GenBank/DDBJ databases">
        <title>Genome sequencing for Strongylocentrotus purpuratus.</title>
        <authorList>
            <person name="Murali S."/>
            <person name="Liu Y."/>
            <person name="Vee V."/>
            <person name="English A."/>
            <person name="Wang M."/>
            <person name="Skinner E."/>
            <person name="Han Y."/>
            <person name="Muzny D.M."/>
            <person name="Worley K.C."/>
            <person name="Gibbs R.A."/>
        </authorList>
    </citation>
    <scope>NUCLEOTIDE SEQUENCE</scope>
</reference>